<dbReference type="PROSITE" id="PS00678">
    <property type="entry name" value="WD_REPEATS_1"/>
    <property type="match status" value="3"/>
</dbReference>
<feature type="repeat" description="WD" evidence="3">
    <location>
        <begin position="641"/>
        <end position="681"/>
    </location>
</feature>
<dbReference type="CDD" id="cd00200">
    <property type="entry name" value="WD40"/>
    <property type="match status" value="2"/>
</dbReference>
<dbReference type="InterPro" id="IPR015943">
    <property type="entry name" value="WD40/YVTN_repeat-like_dom_sf"/>
</dbReference>
<feature type="repeat" description="WD" evidence="3">
    <location>
        <begin position="475"/>
        <end position="516"/>
    </location>
</feature>
<feature type="repeat" description="WD" evidence="3">
    <location>
        <begin position="517"/>
        <end position="557"/>
    </location>
</feature>
<feature type="repeat" description="WD" evidence="3">
    <location>
        <begin position="558"/>
        <end position="599"/>
    </location>
</feature>
<gene>
    <name evidence="5" type="ORF">TRIVIDRAFT_209827</name>
</gene>
<proteinExistence type="predicted"/>
<dbReference type="SMART" id="SM00320">
    <property type="entry name" value="WD40"/>
    <property type="match status" value="10"/>
</dbReference>
<dbReference type="SUPFAM" id="SSF52540">
    <property type="entry name" value="P-loop containing nucleoside triphosphate hydrolases"/>
    <property type="match status" value="1"/>
</dbReference>
<evidence type="ECO:0000313" key="6">
    <source>
        <dbReference type="Proteomes" id="UP000007115"/>
    </source>
</evidence>
<dbReference type="Gene3D" id="3.40.50.300">
    <property type="entry name" value="P-loop containing nucleotide triphosphate hydrolases"/>
    <property type="match status" value="1"/>
</dbReference>
<feature type="repeat" description="WD" evidence="3">
    <location>
        <begin position="765"/>
        <end position="805"/>
    </location>
</feature>
<dbReference type="VEuPathDB" id="FungiDB:TRIVIDRAFT_209827"/>
<dbReference type="PROSITE" id="PS50837">
    <property type="entry name" value="NACHT"/>
    <property type="match status" value="1"/>
</dbReference>
<keyword evidence="6" id="KW-1185">Reference proteome</keyword>
<evidence type="ECO:0000256" key="1">
    <source>
        <dbReference type="ARBA" id="ARBA00022574"/>
    </source>
</evidence>
<dbReference type="InterPro" id="IPR001680">
    <property type="entry name" value="WD40_rpt"/>
</dbReference>
<feature type="repeat" description="WD" evidence="3">
    <location>
        <begin position="600"/>
        <end position="640"/>
    </location>
</feature>
<dbReference type="PROSITE" id="PS50082">
    <property type="entry name" value="WD_REPEATS_2"/>
    <property type="match status" value="10"/>
</dbReference>
<dbReference type="PANTHER" id="PTHR19848:SF8">
    <property type="entry name" value="F-BOX AND WD REPEAT DOMAIN CONTAINING 7"/>
    <property type="match status" value="1"/>
</dbReference>
<dbReference type="InterPro" id="IPR007111">
    <property type="entry name" value="NACHT_NTPase"/>
</dbReference>
<dbReference type="GeneID" id="25790535"/>
<reference evidence="5 6" key="1">
    <citation type="journal article" date="2011" name="Genome Biol.">
        <title>Comparative genome sequence analysis underscores mycoparasitism as the ancestral life style of Trichoderma.</title>
        <authorList>
            <person name="Kubicek C.P."/>
            <person name="Herrera-Estrella A."/>
            <person name="Seidl-Seiboth V."/>
            <person name="Martinez D.A."/>
            <person name="Druzhinina I.S."/>
            <person name="Thon M."/>
            <person name="Zeilinger S."/>
            <person name="Casas-Flores S."/>
            <person name="Horwitz B.A."/>
            <person name="Mukherjee P.K."/>
            <person name="Mukherjee M."/>
            <person name="Kredics L."/>
            <person name="Alcaraz L.D."/>
            <person name="Aerts A."/>
            <person name="Antal Z."/>
            <person name="Atanasova L."/>
            <person name="Cervantes-Badillo M.G."/>
            <person name="Challacombe J."/>
            <person name="Chertkov O."/>
            <person name="McCluskey K."/>
            <person name="Coulpier F."/>
            <person name="Deshpande N."/>
            <person name="von Doehren H."/>
            <person name="Ebbole D.J."/>
            <person name="Esquivel-Naranjo E.U."/>
            <person name="Fekete E."/>
            <person name="Flipphi M."/>
            <person name="Glaser F."/>
            <person name="Gomez-Rodriguez E.Y."/>
            <person name="Gruber S."/>
            <person name="Han C."/>
            <person name="Henrissat B."/>
            <person name="Hermosa R."/>
            <person name="Hernandez-Onate M."/>
            <person name="Karaffa L."/>
            <person name="Kosti I."/>
            <person name="Le Crom S."/>
            <person name="Lindquist E."/>
            <person name="Lucas S."/>
            <person name="Luebeck M."/>
            <person name="Luebeck P.S."/>
            <person name="Margeot A."/>
            <person name="Metz B."/>
            <person name="Misra M."/>
            <person name="Nevalainen H."/>
            <person name="Omann M."/>
            <person name="Packer N."/>
            <person name="Perrone G."/>
            <person name="Uresti-Rivera E.E."/>
            <person name="Salamov A."/>
            <person name="Schmoll M."/>
            <person name="Seiboth B."/>
            <person name="Shapiro H."/>
            <person name="Sukno S."/>
            <person name="Tamayo-Ramos J.A."/>
            <person name="Tisch D."/>
            <person name="Wiest A."/>
            <person name="Wilkinson H.H."/>
            <person name="Zhang M."/>
            <person name="Coutinho P.M."/>
            <person name="Kenerley C.M."/>
            <person name="Monte E."/>
            <person name="Baker S.E."/>
            <person name="Grigoriev I.V."/>
        </authorList>
    </citation>
    <scope>NUCLEOTIDE SEQUENCE [LARGE SCALE GENOMIC DNA]</scope>
    <source>
        <strain evidence="6">Gv29-8 / FGSC 10586</strain>
    </source>
</reference>
<dbReference type="EMBL" id="ABDF02000082">
    <property type="protein sequence ID" value="EHK19822.1"/>
    <property type="molecule type" value="Genomic_DNA"/>
</dbReference>
<dbReference type="InterPro" id="IPR036322">
    <property type="entry name" value="WD40_repeat_dom_sf"/>
</dbReference>
<keyword evidence="1 3" id="KW-0853">WD repeat</keyword>
<accession>G9N0E0</accession>
<dbReference type="OMA" id="DEPASHC"/>
<dbReference type="PANTHER" id="PTHR19848">
    <property type="entry name" value="WD40 REPEAT PROTEIN"/>
    <property type="match status" value="1"/>
</dbReference>
<name>G9N0E0_HYPVG</name>
<dbReference type="InterPro" id="IPR020472">
    <property type="entry name" value="WD40_PAC1"/>
</dbReference>
<evidence type="ECO:0000256" key="2">
    <source>
        <dbReference type="ARBA" id="ARBA00022737"/>
    </source>
</evidence>
<evidence type="ECO:0000313" key="5">
    <source>
        <dbReference type="EMBL" id="EHK19822.1"/>
    </source>
</evidence>
<dbReference type="eggNOG" id="KOG0271">
    <property type="taxonomic scope" value="Eukaryota"/>
</dbReference>
<dbReference type="Gene3D" id="2.130.10.10">
    <property type="entry name" value="YVTN repeat-like/Quinoprotein amine dehydrogenase"/>
    <property type="match status" value="5"/>
</dbReference>
<protein>
    <recommendedName>
        <fullName evidence="4">NACHT domain-containing protein</fullName>
    </recommendedName>
</protein>
<keyword evidence="2" id="KW-0677">Repeat</keyword>
<dbReference type="InterPro" id="IPR027417">
    <property type="entry name" value="P-loop_NTPase"/>
</dbReference>
<feature type="repeat" description="WD" evidence="3">
    <location>
        <begin position="847"/>
        <end position="888"/>
    </location>
</feature>
<dbReference type="eggNOG" id="KOG0282">
    <property type="taxonomic scope" value="Eukaryota"/>
</dbReference>
<organism evidence="5 6">
    <name type="scientific">Hypocrea virens (strain Gv29-8 / FGSC 10586)</name>
    <name type="common">Gliocladium virens</name>
    <name type="synonym">Trichoderma virens</name>
    <dbReference type="NCBI Taxonomy" id="413071"/>
    <lineage>
        <taxon>Eukaryota</taxon>
        <taxon>Fungi</taxon>
        <taxon>Dikarya</taxon>
        <taxon>Ascomycota</taxon>
        <taxon>Pezizomycotina</taxon>
        <taxon>Sordariomycetes</taxon>
        <taxon>Hypocreomycetidae</taxon>
        <taxon>Hypocreales</taxon>
        <taxon>Hypocreaceae</taxon>
        <taxon>Trichoderma</taxon>
    </lineage>
</organism>
<dbReference type="RefSeq" id="XP_013954020.1">
    <property type="nucleotide sequence ID" value="XM_014098545.1"/>
</dbReference>
<evidence type="ECO:0000259" key="4">
    <source>
        <dbReference type="PROSITE" id="PS50837"/>
    </source>
</evidence>
<evidence type="ECO:0000256" key="3">
    <source>
        <dbReference type="PROSITE-ProRule" id="PRU00221"/>
    </source>
</evidence>
<sequence>MDLTAPSSRNITGNHFGDYTTINQVDFHYHSPNKPREEDTKCLTHLRTTDPRDDKARIETTKGGLFKDSYRWILEHSDFRQWRDDERNRLLWIKGDPGKGKTMLLCGIAADERINSATAVLRGLIYLVVEQQPVLISHIQKKYKHGGEAIFKDVNAWTALSEIFSNILEDASLERIYVIIDALDECVTDLSKLLDFIRTKSALFSRVKWIVSSRNWPDIEERLNSATQQMRLCLELNEKSISAAVDAYIKHQVEWLAQKKKYNAITKDAVYHHLSSNSNNTFLWVSLVCQNLKRTSLERPLRTLNGFPPGLDSLYERMMEQIYDLEDSDAKFCYQILATVLLVYQPVTLAELSTLVESPDDNPADAELIDKTIGFCGLFLTAPDSDPLAAMRYSCVHWVDHFCDMHNSNGHSQGYVDHKCQEVFLFLRKYFLYWLEALSLMGHIEDGVLSMARLESLLRVKPTVAYNWSPYLQTLEGHSDWVWSVAFSADGRYLASASRDKTIKIWDATTGKERQTLKGHFDWVTSVTFSADGRYLASASWETIKIWDATTGKERQTLKGHSDWVWSVAFSADGRYLASASGDKTTKIWDITTGKEQQALKGHSNRVTSVTFSADGRYLASASRETIKIWDATTGKERQTLKGHSDKVTSVAFSADGRYLASGSGETIKIWDTITGKERQTLKGHSNRVTSVTFSADGRYLASASRETIKIWDATTGKERQTLKGHSDWVWSVAFSADGRYLASASGDKTTKIWDITTGKEQQALKGHSNRVTSVTFSADGRYLASASRETIKIWDATTGKERQTLKGHSDKVTSVAFSADGRYLASGSGETIKIWDTITGKEQQTLKGHSDKVISVAFSADGRYLASGSFDKTIKIWDATIGKEQQTLNVDTKIHTISFDDTASNLHTEVGPIKLGIEHRTAQSTMVAHVLSPDSDTAQDQDQRQRIANNTQKANHFSYGLSTDGCWITWNEHNILWLPPEYQPSTSAVWPYALPFTSPQVPSTDVPIALVAPEMSVQFVNLPSRSYPQRRPYYKPELTFICDVQFAAI</sequence>
<dbReference type="AlphaFoldDB" id="G9N0E0"/>
<dbReference type="SUPFAM" id="SSF50978">
    <property type="entry name" value="WD40 repeat-like"/>
    <property type="match status" value="2"/>
</dbReference>
<dbReference type="PROSITE" id="PS50294">
    <property type="entry name" value="WD_REPEATS_REGION"/>
    <property type="match status" value="9"/>
</dbReference>
<comment type="caution">
    <text evidence="5">The sequence shown here is derived from an EMBL/GenBank/DDBJ whole genome shotgun (WGS) entry which is preliminary data.</text>
</comment>
<dbReference type="STRING" id="413071.G9N0E0"/>
<dbReference type="OrthoDB" id="4896421at2759"/>
<feature type="repeat" description="WD" evidence="3">
    <location>
        <begin position="806"/>
        <end position="846"/>
    </location>
</feature>
<feature type="repeat" description="WD" evidence="3">
    <location>
        <begin position="682"/>
        <end position="722"/>
    </location>
</feature>
<dbReference type="InterPro" id="IPR019775">
    <property type="entry name" value="WD40_repeat_CS"/>
</dbReference>
<dbReference type="Pfam" id="PF24883">
    <property type="entry name" value="NPHP3_N"/>
    <property type="match status" value="2"/>
</dbReference>
<dbReference type="InterPro" id="IPR056884">
    <property type="entry name" value="NPHP3-like_N"/>
</dbReference>
<dbReference type="HOGENOM" id="CLU_000288_6_16_1"/>
<feature type="repeat" description="WD" evidence="3">
    <location>
        <begin position="723"/>
        <end position="764"/>
    </location>
</feature>
<dbReference type="Proteomes" id="UP000007115">
    <property type="component" value="Unassembled WGS sequence"/>
</dbReference>
<dbReference type="InParanoid" id="G9N0E0"/>
<dbReference type="PRINTS" id="PR00320">
    <property type="entry name" value="GPROTEINBRPT"/>
</dbReference>
<dbReference type="Pfam" id="PF00400">
    <property type="entry name" value="WD40"/>
    <property type="match status" value="10"/>
</dbReference>
<feature type="domain" description="NACHT" evidence="4">
    <location>
        <begin position="89"/>
        <end position="290"/>
    </location>
</feature>